<keyword evidence="3" id="KW-1185">Reference proteome</keyword>
<dbReference type="AlphaFoldDB" id="A0A1G8H6V4"/>
<dbReference type="PANTHER" id="PTHR34853:SF1">
    <property type="entry name" value="LIPASE 5"/>
    <property type="match status" value="1"/>
</dbReference>
<evidence type="ECO:0000313" key="3">
    <source>
        <dbReference type="Proteomes" id="UP000183263"/>
    </source>
</evidence>
<dbReference type="Proteomes" id="UP000183263">
    <property type="component" value="Unassembled WGS sequence"/>
</dbReference>
<dbReference type="PANTHER" id="PTHR34853">
    <property type="match status" value="1"/>
</dbReference>
<keyword evidence="1" id="KW-0732">Signal</keyword>
<dbReference type="InterPro" id="IPR005152">
    <property type="entry name" value="Lipase_secreted"/>
</dbReference>
<protein>
    <submittedName>
        <fullName evidence="2">Secretory lipase</fullName>
    </submittedName>
</protein>
<dbReference type="RefSeq" id="WP_371843015.1">
    <property type="nucleotide sequence ID" value="NZ_CP048814.1"/>
</dbReference>
<gene>
    <name evidence="2" type="ORF">SAMN05444695_104334</name>
</gene>
<dbReference type="GO" id="GO:0004806">
    <property type="term" value="F:triacylglycerol lipase activity"/>
    <property type="evidence" value="ECO:0007669"/>
    <property type="project" value="InterPro"/>
</dbReference>
<feature type="signal peptide" evidence="1">
    <location>
        <begin position="1"/>
        <end position="26"/>
    </location>
</feature>
<dbReference type="PIRSF" id="PIRSF029171">
    <property type="entry name" value="Esterase_LipA"/>
    <property type="match status" value="1"/>
</dbReference>
<organism evidence="2 3">
    <name type="scientific">Rhodococcus triatomae</name>
    <dbReference type="NCBI Taxonomy" id="300028"/>
    <lineage>
        <taxon>Bacteria</taxon>
        <taxon>Bacillati</taxon>
        <taxon>Actinomycetota</taxon>
        <taxon>Actinomycetes</taxon>
        <taxon>Mycobacteriales</taxon>
        <taxon>Nocardiaceae</taxon>
        <taxon>Rhodococcus</taxon>
    </lineage>
</organism>
<dbReference type="Gene3D" id="3.40.50.1820">
    <property type="entry name" value="alpha/beta hydrolase"/>
    <property type="match status" value="1"/>
</dbReference>
<name>A0A1G8H6V4_9NOCA</name>
<dbReference type="InterPro" id="IPR029058">
    <property type="entry name" value="AB_hydrolase_fold"/>
</dbReference>
<reference evidence="2 3" key="1">
    <citation type="submission" date="2016-10" db="EMBL/GenBank/DDBJ databases">
        <authorList>
            <person name="de Groot N.N."/>
        </authorList>
    </citation>
    <scope>NUCLEOTIDE SEQUENCE [LARGE SCALE GENOMIC DNA]</scope>
    <source>
        <strain evidence="2 3">DSM 44892</strain>
    </source>
</reference>
<evidence type="ECO:0000313" key="2">
    <source>
        <dbReference type="EMBL" id="SDI02260.1"/>
    </source>
</evidence>
<dbReference type="GO" id="GO:0016042">
    <property type="term" value="P:lipid catabolic process"/>
    <property type="evidence" value="ECO:0007669"/>
    <property type="project" value="InterPro"/>
</dbReference>
<sequence>MPTRLRTALITAALTAGMLGAAPTAAATPAGDTAPGTVTDARPLAADKWLTGTADASLLTYWSVGPHDRPMQSTGVVYLPEGTAPADGWPVISYAHGTTGIADHCAPSVTGASDRFARNLEHWLSQGYAVATTDYVGLGTPGVHPYLDGRSAAHSVIDMVRAARAVEPSLSDSWVAMGQSQGGQATIFAAHHATRYAPELDYRGAVATAAPSNIENLVFLGGPEFPDLPLSGTTAYIASILTGVRAHYPDVDVDSYLSPLGRSILDDLEHNLCYGDVNAQYGDATIGQLFSRPVDGALVDAARAVLTVPTAGFDRPLFVAQGLEDIDVPLPLTLKLIADMRANGVDVDFRTYRAAHTGTPFAAEEDITAFVADLFR</sequence>
<accession>A0A1G8H6V4</accession>
<dbReference type="Gene3D" id="1.10.260.130">
    <property type="match status" value="1"/>
</dbReference>
<evidence type="ECO:0000256" key="1">
    <source>
        <dbReference type="SAM" id="SignalP"/>
    </source>
</evidence>
<feature type="chain" id="PRO_5038551971" evidence="1">
    <location>
        <begin position="27"/>
        <end position="376"/>
    </location>
</feature>
<dbReference type="Pfam" id="PF03583">
    <property type="entry name" value="LIP"/>
    <property type="match status" value="1"/>
</dbReference>
<dbReference type="SUPFAM" id="SSF53474">
    <property type="entry name" value="alpha/beta-Hydrolases"/>
    <property type="match status" value="1"/>
</dbReference>
<proteinExistence type="predicted"/>
<dbReference type="EMBL" id="FNDN01000004">
    <property type="protein sequence ID" value="SDI02260.1"/>
    <property type="molecule type" value="Genomic_DNA"/>
</dbReference>